<feature type="compositionally biased region" description="Basic and acidic residues" evidence="1">
    <location>
        <begin position="631"/>
        <end position="645"/>
    </location>
</feature>
<name>A0A7M5V3N3_9CNID</name>
<feature type="compositionally biased region" description="Polar residues" evidence="1">
    <location>
        <begin position="95"/>
        <end position="124"/>
    </location>
</feature>
<evidence type="ECO:0000256" key="1">
    <source>
        <dbReference type="SAM" id="MobiDB-lite"/>
    </source>
</evidence>
<feature type="domain" description="TIR" evidence="2">
    <location>
        <begin position="1288"/>
        <end position="1398"/>
    </location>
</feature>
<dbReference type="Proteomes" id="UP000594262">
    <property type="component" value="Unplaced"/>
</dbReference>
<feature type="compositionally biased region" description="Polar residues" evidence="1">
    <location>
        <begin position="750"/>
        <end position="773"/>
    </location>
</feature>
<feature type="region of interest" description="Disordered" evidence="1">
    <location>
        <begin position="199"/>
        <end position="249"/>
    </location>
</feature>
<feature type="compositionally biased region" description="Basic and acidic residues" evidence="1">
    <location>
        <begin position="598"/>
        <end position="612"/>
    </location>
</feature>
<evidence type="ECO:0000313" key="3">
    <source>
        <dbReference type="EnsemblMetazoa" id="CLYHEMP009252.1"/>
    </source>
</evidence>
<feature type="compositionally biased region" description="Polar residues" evidence="1">
    <location>
        <begin position="227"/>
        <end position="240"/>
    </location>
</feature>
<organism evidence="3 4">
    <name type="scientific">Clytia hemisphaerica</name>
    <dbReference type="NCBI Taxonomy" id="252671"/>
    <lineage>
        <taxon>Eukaryota</taxon>
        <taxon>Metazoa</taxon>
        <taxon>Cnidaria</taxon>
        <taxon>Hydrozoa</taxon>
        <taxon>Hydroidolina</taxon>
        <taxon>Leptothecata</taxon>
        <taxon>Obeliida</taxon>
        <taxon>Clytiidae</taxon>
        <taxon>Clytia</taxon>
    </lineage>
</organism>
<dbReference type="PANTHER" id="PTHR46270:SF2">
    <property type="entry name" value="TIR DOMAIN-CONTAINING PROTEIN"/>
    <property type="match status" value="1"/>
</dbReference>
<dbReference type="InterPro" id="IPR000157">
    <property type="entry name" value="TIR_dom"/>
</dbReference>
<feature type="region of interest" description="Disordered" evidence="1">
    <location>
        <begin position="357"/>
        <end position="537"/>
    </location>
</feature>
<dbReference type="GO" id="GO:0007165">
    <property type="term" value="P:signal transduction"/>
    <property type="evidence" value="ECO:0007669"/>
    <property type="project" value="InterPro"/>
</dbReference>
<feature type="region of interest" description="Disordered" evidence="1">
    <location>
        <begin position="302"/>
        <end position="325"/>
    </location>
</feature>
<feature type="compositionally biased region" description="Acidic residues" evidence="1">
    <location>
        <begin position="136"/>
        <end position="145"/>
    </location>
</feature>
<dbReference type="PANTHER" id="PTHR46270">
    <property type="entry name" value="ARMADILLO-TYPE FOLD-RELATED"/>
    <property type="match status" value="1"/>
</dbReference>
<feature type="compositionally biased region" description="Basic and acidic residues" evidence="1">
    <location>
        <begin position="521"/>
        <end position="537"/>
    </location>
</feature>
<evidence type="ECO:0000313" key="4">
    <source>
        <dbReference type="Proteomes" id="UP000594262"/>
    </source>
</evidence>
<accession>A0A7M5V3N3</accession>
<dbReference type="EnsemblMetazoa" id="CLYHEMT009252.1">
    <property type="protein sequence ID" value="CLYHEMP009252.1"/>
    <property type="gene ID" value="CLYHEMG009252"/>
</dbReference>
<dbReference type="InterPro" id="IPR035897">
    <property type="entry name" value="Toll_tir_struct_dom_sf"/>
</dbReference>
<proteinExistence type="predicted"/>
<feature type="compositionally biased region" description="Basic and acidic residues" evidence="1">
    <location>
        <begin position="486"/>
        <end position="503"/>
    </location>
</feature>
<feature type="region of interest" description="Disordered" evidence="1">
    <location>
        <begin position="51"/>
        <end position="165"/>
    </location>
</feature>
<dbReference type="OrthoDB" id="2148946at2759"/>
<feature type="region of interest" description="Disordered" evidence="1">
    <location>
        <begin position="552"/>
        <end position="704"/>
    </location>
</feature>
<feature type="compositionally biased region" description="Polar residues" evidence="1">
    <location>
        <begin position="784"/>
        <end position="800"/>
    </location>
</feature>
<dbReference type="Gene3D" id="1.25.10.10">
    <property type="entry name" value="Leucine-rich Repeat Variant"/>
    <property type="match status" value="1"/>
</dbReference>
<dbReference type="Gene3D" id="3.40.50.10140">
    <property type="entry name" value="Toll/interleukin-1 receptor homology (TIR) domain"/>
    <property type="match status" value="1"/>
</dbReference>
<evidence type="ECO:0000259" key="2">
    <source>
        <dbReference type="Pfam" id="PF13676"/>
    </source>
</evidence>
<dbReference type="SUPFAM" id="SSF48371">
    <property type="entry name" value="ARM repeat"/>
    <property type="match status" value="1"/>
</dbReference>
<protein>
    <recommendedName>
        <fullName evidence="2">TIR domain-containing protein</fullName>
    </recommendedName>
</protein>
<dbReference type="SUPFAM" id="SSF52200">
    <property type="entry name" value="Toll/Interleukin receptor TIR domain"/>
    <property type="match status" value="1"/>
</dbReference>
<sequence length="1520" mass="172734">MSILDHNSQYEIVEVEPDENAFGKMFWFSGSMKRQKKKQILAAERAEKERQRKALEAGEDEMIQPEPVTFVESAPAIDAPTWEPDEEEDFRSPSPILNGSVQPLNGSVQPLNGSIGTPPQQNGGTYFKLNGSFEVDNSDLSDDSEPPSQPQLTSEEALEEAPGGTWFGVSVRQRRAESMANLLKLMDSYQPSVDEDDIIPETQEDNFNENPDHNGTFDDSSFGAGTPVNQTYGNENNKSNGYYGDEENSFDTSNDFIDYSIPEKTYGKKNEDDFCKKNDAYYKENDDDFYKKNDAYYKENDDDFYKKNDVDNYSQPPPAATEDENSDALKLLEDFDKQFFEIEKIAMESFEELEYSLSNKKPVSTKPKKNERFCLSSIDNDYKPEPIKKQYSDGPVQKDNKIFTPDQRPGARDSMSHKPKVSEEPPIVQSKVELEEEAPPERPSKPKNYGYTPTAPSSRNFVPKWEPPKQEPVQYGYAPPQQTESRYLEDVPKQLTKDTDRYKNRIGYNSLPNRGSKGPKKSLDEHTITVRTSDSDKQEYKLGETIHLKVSVRDKKGQKTLPDQLSDEVFDSNTPEVNPPKDTRYSNRTTAHIPNKTVENKDRKQDYQKDSTRSSNKSIDKQQTTRSSRRKRDEDEPRTMAERMAKFQQNDQKSLDNTHKSPILKSKSFDNSYKAPTAKTPKTKPTKSSNTSKTKKSMSKPKLVEEDVVVEQHVADDFAPNTNDLGMDFINTYLTSSSTDELEKIEIDTQKPSSRVSNELKTSTRDTTPSKSNDMVDHRRSASMPESMTQKPSMTITQQPPRMLLKRQMHMSGSTSSLPTTDGNLSESDRNFESRSEYDSSEDEANSKLTRNRSFRRSIIIEDGEVALRRKKSIGGTSVSVAFIAINKKDGEKEGKVTTHQRLKGILNFLDNMVLDDESLGLYYDSVRQLHTIFWDLKDKKNSAAQPTAESGGESNVETLSSALNFLVVHEWPKVMLGCFKKLKAAYPHVFVEETSPEAVVYYSGHLPSLLRMNRTTSEFAVSVIFDGLLRAAINFTDVHEPSRQACCEDNLVEYLMTEIMSEMHNIKWGKATAREMFLKSISDLIYNCAQSYSNSSYLLERNCVDIFTQMRDETFHVVDARKVNMTLLLTLSYLIDDNNYDVIIPDEGSVIRVLQFLDKSLEHSEHTHHDFYAAELAGCLSRLAGHNSNKVLITRNSGQEILHKLLKYAYDDEERIAACNALWNLSFCREAKDILRGMSKLINMLRELSASSNMRLHTAAAGVIWECEDKYDIKGTREIRPASPGHVMISYESDAQPLVIKIRDELNRSGLQVWMNTEGEGRSLEDVMSKGVERASIVIVAVTRQYKLKPDTFAEIDYAHTLRKTIIPIIIDVDFVPDGWLKELVSNEQTFDFSRRSMFAGSLDALVEHVSSICTPGSLNGVTLNIENGEAKRNEDVLTWSNADVISWLKENQLIRSVSNAGRLNKLTGLHLFMFFDLKRESPDYYYSVLDSHLGFKDVLDTLEFTYAMDRLLGNERLI</sequence>
<dbReference type="Pfam" id="PF13676">
    <property type="entry name" value="TIR_2"/>
    <property type="match status" value="1"/>
</dbReference>
<feature type="compositionally biased region" description="Basic and acidic residues" evidence="1">
    <location>
        <begin position="827"/>
        <end position="838"/>
    </location>
</feature>
<dbReference type="InterPro" id="IPR011989">
    <property type="entry name" value="ARM-like"/>
</dbReference>
<dbReference type="InterPro" id="IPR016024">
    <property type="entry name" value="ARM-type_fold"/>
</dbReference>
<feature type="compositionally biased region" description="Polar residues" evidence="1">
    <location>
        <begin position="613"/>
        <end position="626"/>
    </location>
</feature>
<feature type="region of interest" description="Disordered" evidence="1">
    <location>
        <begin position="745"/>
        <end position="849"/>
    </location>
</feature>
<feature type="compositionally biased region" description="Polar residues" evidence="1">
    <location>
        <begin position="811"/>
        <end position="826"/>
    </location>
</feature>
<feature type="compositionally biased region" description="Basic and acidic residues" evidence="1">
    <location>
        <begin position="409"/>
        <end position="423"/>
    </location>
</feature>
<reference evidence="3" key="1">
    <citation type="submission" date="2021-01" db="UniProtKB">
        <authorList>
            <consortium name="EnsemblMetazoa"/>
        </authorList>
    </citation>
    <scope>IDENTIFICATION</scope>
</reference>
<keyword evidence="4" id="KW-1185">Reference proteome</keyword>
<feature type="compositionally biased region" description="Basic and acidic residues" evidence="1">
    <location>
        <begin position="380"/>
        <end position="401"/>
    </location>
</feature>